<dbReference type="GO" id="GO:0003700">
    <property type="term" value="F:DNA-binding transcription factor activity"/>
    <property type="evidence" value="ECO:0007669"/>
    <property type="project" value="TreeGrafter"/>
</dbReference>
<gene>
    <name evidence="1" type="ORF">IAD17_03380</name>
</gene>
<comment type="caution">
    <text evidence="1">The sequence shown here is derived from an EMBL/GenBank/DDBJ whole genome shotgun (WGS) entry which is preliminary data.</text>
</comment>
<dbReference type="Proteomes" id="UP000824078">
    <property type="component" value="Unassembled WGS sequence"/>
</dbReference>
<dbReference type="AlphaFoldDB" id="A0A9D1L4S8"/>
<dbReference type="InterPro" id="IPR036388">
    <property type="entry name" value="WH-like_DNA-bd_sf"/>
</dbReference>
<dbReference type="EMBL" id="DVMQ01000011">
    <property type="protein sequence ID" value="HIU23946.1"/>
    <property type="molecule type" value="Genomic_DNA"/>
</dbReference>
<dbReference type="PROSITE" id="PS51197">
    <property type="entry name" value="HTH_RRF2_2"/>
    <property type="match status" value="1"/>
</dbReference>
<dbReference type="Gene3D" id="1.10.10.10">
    <property type="entry name" value="Winged helix-like DNA-binding domain superfamily/Winged helix DNA-binding domain"/>
    <property type="match status" value="1"/>
</dbReference>
<dbReference type="NCBIfam" id="TIGR00738">
    <property type="entry name" value="rrf2_super"/>
    <property type="match status" value="1"/>
</dbReference>
<protein>
    <submittedName>
        <fullName evidence="1">Rrf2 family transcriptional regulator</fullName>
    </submittedName>
</protein>
<accession>A0A9D1L4S8</accession>
<organism evidence="1 2">
    <name type="scientific">Candidatus Coprovicinus avistercoris</name>
    <dbReference type="NCBI Taxonomy" id="2840754"/>
    <lineage>
        <taxon>Bacteria</taxon>
        <taxon>Bacillati</taxon>
        <taxon>Actinomycetota</taxon>
        <taxon>Coriobacteriia</taxon>
        <taxon>Coriobacteriales</taxon>
        <taxon>Coriobacteriaceae</taxon>
        <taxon>Coriobacteriaceae incertae sedis</taxon>
        <taxon>Candidatus Coprovicinus</taxon>
    </lineage>
</organism>
<dbReference type="InterPro" id="IPR000944">
    <property type="entry name" value="Tscrpt_reg_Rrf2"/>
</dbReference>
<sequence>MEVSRKTDYALRMLAELVREPDSVISVRAVAERNAIPYSFARSIQHDLVNCGIVESLRGSRGGMRLACDAKKLTLLDIIEALQGPIHIAYCDSDQSESPCARKASCAFNPVWSDANRLLSAYLGSISLYDVVIDGKRPSIPSNLFE</sequence>
<dbReference type="SUPFAM" id="SSF46785">
    <property type="entry name" value="Winged helix' DNA-binding domain"/>
    <property type="match status" value="1"/>
</dbReference>
<reference evidence="1" key="2">
    <citation type="journal article" date="2021" name="PeerJ">
        <title>Extensive microbial diversity within the chicken gut microbiome revealed by metagenomics and culture.</title>
        <authorList>
            <person name="Gilroy R."/>
            <person name="Ravi A."/>
            <person name="Getino M."/>
            <person name="Pursley I."/>
            <person name="Horton D.L."/>
            <person name="Alikhan N.F."/>
            <person name="Baker D."/>
            <person name="Gharbi K."/>
            <person name="Hall N."/>
            <person name="Watson M."/>
            <person name="Adriaenssens E.M."/>
            <person name="Foster-Nyarko E."/>
            <person name="Jarju S."/>
            <person name="Secka A."/>
            <person name="Antonio M."/>
            <person name="Oren A."/>
            <person name="Chaudhuri R.R."/>
            <person name="La Ragione R."/>
            <person name="Hildebrand F."/>
            <person name="Pallen M.J."/>
        </authorList>
    </citation>
    <scope>NUCLEOTIDE SEQUENCE</scope>
    <source>
        <strain evidence="1">ChiHjej12B11-29160</strain>
    </source>
</reference>
<dbReference type="Pfam" id="PF02082">
    <property type="entry name" value="Rrf2"/>
    <property type="match status" value="1"/>
</dbReference>
<name>A0A9D1L4S8_9ACTN</name>
<dbReference type="PANTHER" id="PTHR33221:SF15">
    <property type="entry name" value="HTH-TYPE TRANSCRIPTIONAL REGULATOR YWGB-RELATED"/>
    <property type="match status" value="1"/>
</dbReference>
<reference evidence="1" key="1">
    <citation type="submission" date="2020-10" db="EMBL/GenBank/DDBJ databases">
        <authorList>
            <person name="Gilroy R."/>
        </authorList>
    </citation>
    <scope>NUCLEOTIDE SEQUENCE</scope>
    <source>
        <strain evidence="1">ChiHjej12B11-29160</strain>
    </source>
</reference>
<dbReference type="InterPro" id="IPR036390">
    <property type="entry name" value="WH_DNA-bd_sf"/>
</dbReference>
<evidence type="ECO:0000313" key="2">
    <source>
        <dbReference type="Proteomes" id="UP000824078"/>
    </source>
</evidence>
<dbReference type="PANTHER" id="PTHR33221">
    <property type="entry name" value="WINGED HELIX-TURN-HELIX TRANSCRIPTIONAL REGULATOR, RRF2 FAMILY"/>
    <property type="match status" value="1"/>
</dbReference>
<evidence type="ECO:0000313" key="1">
    <source>
        <dbReference type="EMBL" id="HIU23946.1"/>
    </source>
</evidence>
<dbReference type="GO" id="GO:0005829">
    <property type="term" value="C:cytosol"/>
    <property type="evidence" value="ECO:0007669"/>
    <property type="project" value="TreeGrafter"/>
</dbReference>
<proteinExistence type="predicted"/>